<dbReference type="InterPro" id="IPR015378">
    <property type="entry name" value="Transposase-like_Mu_C"/>
</dbReference>
<feature type="domain" description="HTH Mu-type" evidence="2">
    <location>
        <begin position="4"/>
        <end position="68"/>
    </location>
</feature>
<dbReference type="GO" id="GO:0015074">
    <property type="term" value="P:DNA integration"/>
    <property type="evidence" value="ECO:0007669"/>
    <property type="project" value="InterPro"/>
</dbReference>
<accession>L0R7K5</accession>
<evidence type="ECO:0000313" key="4">
    <source>
        <dbReference type="Proteomes" id="UP000010808"/>
    </source>
</evidence>
<dbReference type="PROSITE" id="PS51702">
    <property type="entry name" value="HTH_MU"/>
    <property type="match status" value="1"/>
</dbReference>
<dbReference type="KEGG" id="dhy:DESAM_10221"/>
<gene>
    <name evidence="3" type="ORF">DESAM_10221</name>
</gene>
<dbReference type="Gene3D" id="3.30.420.10">
    <property type="entry name" value="Ribonuclease H-like superfamily/Ribonuclease H"/>
    <property type="match status" value="1"/>
</dbReference>
<dbReference type="PROSITE" id="PS50994">
    <property type="entry name" value="INTEGRASE"/>
    <property type="match status" value="1"/>
</dbReference>
<dbReference type="SUPFAM" id="SSF50610">
    <property type="entry name" value="mu transposase, C-terminal domain"/>
    <property type="match status" value="1"/>
</dbReference>
<dbReference type="SUPFAM" id="SSF46955">
    <property type="entry name" value="Putative DNA-binding domain"/>
    <property type="match status" value="1"/>
</dbReference>
<dbReference type="SUPFAM" id="SSF53098">
    <property type="entry name" value="Ribonuclease H-like"/>
    <property type="match status" value="1"/>
</dbReference>
<dbReference type="OrthoDB" id="5676324at2"/>
<evidence type="ECO:0000259" key="2">
    <source>
        <dbReference type="PROSITE" id="PS51702"/>
    </source>
</evidence>
<protein>
    <submittedName>
        <fullName evidence="3">Transposase</fullName>
    </submittedName>
</protein>
<dbReference type="Pfam" id="PF02316">
    <property type="entry name" value="HTH_Tnp_Mu_1"/>
    <property type="match status" value="1"/>
</dbReference>
<name>L0R7K5_9BACT</name>
<dbReference type="Proteomes" id="UP000010808">
    <property type="component" value="Chromosome"/>
</dbReference>
<dbReference type="InterPro" id="IPR009061">
    <property type="entry name" value="DNA-bd_dom_put_sf"/>
</dbReference>
<reference evidence="3 4" key="1">
    <citation type="submission" date="2012-10" db="EMBL/GenBank/DDBJ databases">
        <authorList>
            <person name="Genoscope - CEA"/>
        </authorList>
    </citation>
    <scope>NUCLEOTIDE SEQUENCE [LARGE SCALE GENOMIC DNA]</scope>
    <source>
        <strain evidence="4">AM13 / DSM 14728</strain>
    </source>
</reference>
<dbReference type="eggNOG" id="COG2801">
    <property type="taxonomic scope" value="Bacteria"/>
</dbReference>
<dbReference type="InterPro" id="IPR003314">
    <property type="entry name" value="Mu-type_HTH"/>
</dbReference>
<dbReference type="GO" id="GO:0003677">
    <property type="term" value="F:DNA binding"/>
    <property type="evidence" value="ECO:0007669"/>
    <property type="project" value="InterPro"/>
</dbReference>
<dbReference type="AlphaFoldDB" id="L0R7K5"/>
<dbReference type="Gene3D" id="2.30.30.130">
    <property type="entry name" value="Transposase, Mu, C-terminal"/>
    <property type="match status" value="1"/>
</dbReference>
<organism evidence="3 4">
    <name type="scientific">Maridesulfovibrio hydrothermalis AM13 = DSM 14728</name>
    <dbReference type="NCBI Taxonomy" id="1121451"/>
    <lineage>
        <taxon>Bacteria</taxon>
        <taxon>Pseudomonadati</taxon>
        <taxon>Thermodesulfobacteriota</taxon>
        <taxon>Desulfovibrionia</taxon>
        <taxon>Desulfovibrionales</taxon>
        <taxon>Desulfovibrionaceae</taxon>
        <taxon>Maridesulfovibrio</taxon>
    </lineage>
</organism>
<dbReference type="InterPro" id="IPR036397">
    <property type="entry name" value="RNaseH_sf"/>
</dbReference>
<dbReference type="Gene3D" id="1.10.10.10">
    <property type="entry name" value="Winged helix-like DNA-binding domain superfamily/Winged helix DNA-binding domain"/>
    <property type="match status" value="1"/>
</dbReference>
<proteinExistence type="predicted"/>
<evidence type="ECO:0000259" key="1">
    <source>
        <dbReference type="PROSITE" id="PS50994"/>
    </source>
</evidence>
<keyword evidence="4" id="KW-1185">Reference proteome</keyword>
<sequence length="712" mass="81023">MTQVSITYTTQEAADLLKITSRAVQLRAKREGWDCQERAKRLGGKLWIVQSMPESTREQISATLYQQMQAEQPESLRAPRVPDLPAVLPVNLATWQREIMEARLILLEEVRRIALIEGIIKAEKLFAKMAKTGELSQYYQDLIAKANARKGKGRALSASTLRNWRRIKNKEGAEGLAPKVTQAPLNKQFPEWLMPFLREWRLPSKPSISQIYYDFKNTLNLPSLRTVERKVAALGELEKNRGRLLPREIKRFKAFVRRDFKKLLPTDVYTADGHTMDMYVLHPAHGKPFRPEVTSIVDVATRKCVGWSIGLAENSWGVADAIRMSVVDHGICAIFYVDNGSGFKNTMLDSPGVGMLARLGVSKEHSLPYASQARGLIERFQRELIRNARRMPGYCGMDMDKEAAQLVRKKALKEIKHTGTTRIFPTWEQFMKMMKMLVAEYNNRPHSSLPKVVDSSTGKKRNQSPNERWAVLKTKADIIIPDETEAADLFRPYEIRTVSRCEINLYRNRYFSKGLEDYHRQEVQVGYDIHDASKVWVRDLDGRFICEAGFEANSADYFPMPVVEQAREKRAQGRKKRLQVHMDEVDAELHGIGGALEAAPVAQKLKMTPAQEAIQVELTREFEQNNKSIGIDLKTEMPGGGKVINIKPVNDNPIPADPIERYRLAMQLEEKISQGINVNSRLAVWLGSYQSHAEYMTHKQMCDEFGVAAILG</sequence>
<dbReference type="InterPro" id="IPR036388">
    <property type="entry name" value="WH-like_DNA-bd_sf"/>
</dbReference>
<dbReference type="PATRIC" id="fig|1121451.3.peg.207"/>
<dbReference type="STRING" id="1121451.DESAM_10221"/>
<dbReference type="InterPro" id="IPR009004">
    <property type="entry name" value="Transposase_Mu_C"/>
</dbReference>
<dbReference type="InterPro" id="IPR001584">
    <property type="entry name" value="Integrase_cat-core"/>
</dbReference>
<dbReference type="EMBL" id="FO203522">
    <property type="protein sequence ID" value="CCO22202.1"/>
    <property type="molecule type" value="Genomic_DNA"/>
</dbReference>
<feature type="domain" description="Integrase catalytic" evidence="1">
    <location>
        <begin position="261"/>
        <end position="473"/>
    </location>
</feature>
<dbReference type="InterPro" id="IPR012337">
    <property type="entry name" value="RNaseH-like_sf"/>
</dbReference>
<dbReference type="Pfam" id="PF09299">
    <property type="entry name" value="Mu-transpos_C"/>
    <property type="match status" value="1"/>
</dbReference>
<evidence type="ECO:0000313" key="3">
    <source>
        <dbReference type="EMBL" id="CCO22202.1"/>
    </source>
</evidence>
<dbReference type="RefSeq" id="WP_015334812.1">
    <property type="nucleotide sequence ID" value="NC_020055.1"/>
</dbReference>
<dbReference type="HOGENOM" id="CLU_017655_0_0_7"/>